<sequence>MSAEKTDQRPAISFQTRVLRKEEFLPRYIVVKPEYVPGRTAAFPADVMLNEAGPFRRNIRPWGKGSDVFFFNLTAPQCEKAGLGTNDECWVTIRPLTDSESA</sequence>
<evidence type="ECO:0000313" key="1">
    <source>
        <dbReference type="EMBL" id="MBK4216240.1"/>
    </source>
</evidence>
<comment type="caution">
    <text evidence="1">The sequence shown here is derived from an EMBL/GenBank/DDBJ whole genome shotgun (WGS) entry which is preliminary data.</text>
</comment>
<keyword evidence="2" id="KW-1185">Reference proteome</keyword>
<evidence type="ECO:0000313" key="2">
    <source>
        <dbReference type="Proteomes" id="UP000640485"/>
    </source>
</evidence>
<protein>
    <submittedName>
        <fullName evidence="1">Uncharacterized protein</fullName>
    </submittedName>
</protein>
<gene>
    <name evidence="1" type="ORF">JJJ17_09915</name>
</gene>
<dbReference type="AlphaFoldDB" id="A0A934VZV2"/>
<dbReference type="EMBL" id="JAEPRQ010000003">
    <property type="protein sequence ID" value="MBK4216240.1"/>
    <property type="molecule type" value="Genomic_DNA"/>
</dbReference>
<reference evidence="1" key="1">
    <citation type="submission" date="2021-01" db="EMBL/GenBank/DDBJ databases">
        <title>Paracoccus amoyensis sp. nov., isolated from the surface seawater along the coast of Xiamen Island, China.</title>
        <authorList>
            <person name="Lyu L."/>
        </authorList>
    </citation>
    <scope>NUCLEOTIDE SEQUENCE</scope>
    <source>
        <strain evidence="1">MJ17</strain>
    </source>
</reference>
<dbReference type="RefSeq" id="WP_200685949.1">
    <property type="nucleotide sequence ID" value="NZ_JAEPRQ010000003.1"/>
</dbReference>
<organism evidence="1 2">
    <name type="scientific">Paracoccus caeni</name>
    <dbReference type="NCBI Taxonomy" id="657651"/>
    <lineage>
        <taxon>Bacteria</taxon>
        <taxon>Pseudomonadati</taxon>
        <taxon>Pseudomonadota</taxon>
        <taxon>Alphaproteobacteria</taxon>
        <taxon>Rhodobacterales</taxon>
        <taxon>Paracoccaceae</taxon>
        <taxon>Paracoccus</taxon>
    </lineage>
</organism>
<name>A0A934VZV2_9RHOB</name>
<proteinExistence type="predicted"/>
<accession>A0A934VZV2</accession>
<dbReference type="Proteomes" id="UP000640485">
    <property type="component" value="Unassembled WGS sequence"/>
</dbReference>